<dbReference type="Pfam" id="PF13621">
    <property type="entry name" value="Cupin_8"/>
    <property type="match status" value="1"/>
</dbReference>
<comment type="pathway">
    <text evidence="2">tRNA modification; wybutosine-tRNA(Phe) biosynthesis.</text>
</comment>
<dbReference type="InterPro" id="IPR041667">
    <property type="entry name" value="Cupin_8"/>
</dbReference>
<comment type="function">
    <text evidence="11">Probable S-adenosyl-L-methionine-dependent methyltransferase that acts as a component of the wybutosine biosynthesis pathway. Wybutosine is a hyper modified guanosine with a tricyclic base found at the 3'-position adjacent to the anticodon of eukaryotic phenylalanine tRNA. May methylate the carboxyl group of leucine residues to form alpha-leucine ester residues.</text>
</comment>
<gene>
    <name evidence="17" type="ORF">LEL_06002</name>
</gene>
<dbReference type="Pfam" id="PF13418">
    <property type="entry name" value="Beta-prop_TYW4"/>
    <property type="match status" value="1"/>
</dbReference>
<evidence type="ECO:0000256" key="2">
    <source>
        <dbReference type="ARBA" id="ARBA00004797"/>
    </source>
</evidence>
<keyword evidence="8 17" id="KW-0808">Transferase</keyword>
<dbReference type="InterPro" id="IPR014710">
    <property type="entry name" value="RmlC-like_jellyroll"/>
</dbReference>
<dbReference type="EC" id="2.3.1.231" evidence="4"/>
<keyword evidence="9" id="KW-0949">S-adenosyl-L-methionine</keyword>
<comment type="caution">
    <text evidence="17">The sequence shown here is derived from an EMBL/GenBank/DDBJ whole genome shotgun (WGS) entry which is preliminary data.</text>
</comment>
<dbReference type="Gene3D" id="2.120.10.80">
    <property type="entry name" value="Kelch-type beta propeller"/>
    <property type="match status" value="1"/>
</dbReference>
<dbReference type="GO" id="GO:0008175">
    <property type="term" value="F:tRNA methyltransferase activity"/>
    <property type="evidence" value="ECO:0007669"/>
    <property type="project" value="TreeGrafter"/>
</dbReference>
<evidence type="ECO:0000259" key="16">
    <source>
        <dbReference type="PROSITE" id="PS51184"/>
    </source>
</evidence>
<keyword evidence="10" id="KW-0819">tRNA processing</keyword>
<dbReference type="UniPathway" id="UPA00375"/>
<dbReference type="InterPro" id="IPR011043">
    <property type="entry name" value="Gal_Oxase/kelch_b-propeller"/>
</dbReference>
<evidence type="ECO:0000256" key="3">
    <source>
        <dbReference type="ARBA" id="ARBA00010703"/>
    </source>
</evidence>
<dbReference type="InterPro" id="IPR029063">
    <property type="entry name" value="SAM-dependent_MTases_sf"/>
</dbReference>
<evidence type="ECO:0000256" key="14">
    <source>
        <dbReference type="ARBA" id="ARBA00030847"/>
    </source>
</evidence>
<evidence type="ECO:0000256" key="4">
    <source>
        <dbReference type="ARBA" id="ARBA00012155"/>
    </source>
</evidence>
<dbReference type="GO" id="GO:0031591">
    <property type="term" value="P:wybutosine biosynthetic process"/>
    <property type="evidence" value="ECO:0007669"/>
    <property type="project" value="TreeGrafter"/>
</dbReference>
<proteinExistence type="inferred from homology"/>
<evidence type="ECO:0000313" key="18">
    <source>
        <dbReference type="Proteomes" id="UP000076881"/>
    </source>
</evidence>
<evidence type="ECO:0000313" key="17">
    <source>
        <dbReference type="EMBL" id="OAA76318.1"/>
    </source>
</evidence>
<name>A0A162KKI7_CORDF</name>
<dbReference type="SUPFAM" id="SSF50965">
    <property type="entry name" value="Galactose oxidase, central domain"/>
    <property type="match status" value="1"/>
</dbReference>
<comment type="similarity">
    <text evidence="3">Belongs to the methyltransferase superfamily. LCMT family.</text>
</comment>
<evidence type="ECO:0000256" key="12">
    <source>
        <dbReference type="ARBA" id="ARBA00029750"/>
    </source>
</evidence>
<dbReference type="Gene3D" id="6.10.140.1470">
    <property type="match status" value="1"/>
</dbReference>
<evidence type="ECO:0000256" key="10">
    <source>
        <dbReference type="ARBA" id="ARBA00022694"/>
    </source>
</evidence>
<dbReference type="Gene3D" id="3.40.50.150">
    <property type="entry name" value="Vaccinia Virus protein VP39"/>
    <property type="match status" value="1"/>
</dbReference>
<comment type="catalytic activity">
    <reaction evidence="15">
        <text>7-[(3S)-(3-amino-3-methoxycarbonyl)propyl]wyosine(37) in tRNA(Phe) + S-adenosyl-L-methionine + CO2 = wybutosine(37) in tRNA(Phe) + S-adenosyl-L-homocysteine + 2 H(+)</text>
        <dbReference type="Rhea" id="RHEA:37119"/>
        <dbReference type="Rhea" id="RHEA-COMP:11844"/>
        <dbReference type="Rhea" id="RHEA-COMP:11847"/>
        <dbReference type="ChEBI" id="CHEBI:15378"/>
        <dbReference type="ChEBI" id="CHEBI:16526"/>
        <dbReference type="ChEBI" id="CHEBI:57856"/>
        <dbReference type="ChEBI" id="CHEBI:59789"/>
        <dbReference type="ChEBI" id="CHEBI:73544"/>
        <dbReference type="ChEBI" id="CHEBI:74275"/>
        <dbReference type="EC" id="2.3.1.231"/>
    </reaction>
</comment>
<dbReference type="OrthoDB" id="47172at2759"/>
<dbReference type="PANTHER" id="PTHR46529">
    <property type="entry name" value="TRNA WYBUTOSINE-SYNTHESIZING PROTEIN 4"/>
    <property type="match status" value="1"/>
</dbReference>
<dbReference type="GO" id="GO:0030488">
    <property type="term" value="P:tRNA methylation"/>
    <property type="evidence" value="ECO:0007669"/>
    <property type="project" value="TreeGrafter"/>
</dbReference>
<evidence type="ECO:0000256" key="6">
    <source>
        <dbReference type="ARBA" id="ARBA00018045"/>
    </source>
</evidence>
<keyword evidence="7 17" id="KW-0489">Methyltransferase</keyword>
<keyword evidence="18" id="KW-1185">Reference proteome</keyword>
<evidence type="ECO:0000256" key="7">
    <source>
        <dbReference type="ARBA" id="ARBA00022603"/>
    </source>
</evidence>
<dbReference type="Gene3D" id="2.60.120.10">
    <property type="entry name" value="Jelly Rolls"/>
    <property type="match status" value="1"/>
</dbReference>
<evidence type="ECO:0000256" key="13">
    <source>
        <dbReference type="ARBA" id="ARBA00030231"/>
    </source>
</evidence>
<evidence type="ECO:0000256" key="15">
    <source>
        <dbReference type="ARBA" id="ARBA00049250"/>
    </source>
</evidence>
<protein>
    <recommendedName>
        <fullName evidence="6">tRNA wybutosine-synthesizing protein 4</fullName>
        <ecNumber evidence="5">2.1.1.290</ecNumber>
        <ecNumber evidence="4">2.3.1.231</ecNumber>
    </recommendedName>
    <alternativeName>
        <fullName evidence="13">Leucine carboxyl methyltransferase 2</fullName>
    </alternativeName>
    <alternativeName>
        <fullName evidence="14">tRNA(Phe) (7-(3-amino-3-(methoxycarbonyl)propyl)wyosine(37)-N)-methoxycarbonyltransferase</fullName>
    </alternativeName>
    <alternativeName>
        <fullName evidence="12">tRNA(Phe) (7-(3-amino-3-carboxypropyl)wyosine(37)-O)-methyltransferase</fullName>
    </alternativeName>
</protein>
<dbReference type="Pfam" id="PF04072">
    <property type="entry name" value="LCM"/>
    <property type="match status" value="1"/>
</dbReference>
<comment type="catalytic activity">
    <reaction evidence="1">
        <text>7-[(3S)-3-amino-3-carboxypropyl]wyosine(37) in tRNA(Phe) + S-adenosyl-L-methionine = 7-[(3S)-(3-amino-3-methoxycarbonyl)propyl]wyosine(37) in tRNA(Phe) + S-adenosyl-L-homocysteine</text>
        <dbReference type="Rhea" id="RHEA:36903"/>
        <dbReference type="Rhea" id="RHEA-COMP:10379"/>
        <dbReference type="Rhea" id="RHEA-COMP:11844"/>
        <dbReference type="ChEBI" id="CHEBI:57856"/>
        <dbReference type="ChEBI" id="CHEBI:59789"/>
        <dbReference type="ChEBI" id="CHEBI:73543"/>
        <dbReference type="ChEBI" id="CHEBI:74275"/>
        <dbReference type="EC" id="2.1.1.290"/>
    </reaction>
</comment>
<evidence type="ECO:0000256" key="11">
    <source>
        <dbReference type="ARBA" id="ARBA00025588"/>
    </source>
</evidence>
<dbReference type="PANTHER" id="PTHR46529:SF1">
    <property type="entry name" value="TRNA WYBUTOSINE-SYNTHESIZING PROTEIN 4"/>
    <property type="match status" value="1"/>
</dbReference>
<feature type="domain" description="JmjC" evidence="16">
    <location>
        <begin position="851"/>
        <end position="996"/>
    </location>
</feature>
<dbReference type="SMART" id="SM00558">
    <property type="entry name" value="JmjC"/>
    <property type="match status" value="1"/>
</dbReference>
<accession>A0A162KKI7</accession>
<dbReference type="FunFam" id="2.60.120.650:FF:000043">
    <property type="entry name" value="tRNA wybutosine-synthesizing protein 4"/>
    <property type="match status" value="1"/>
</dbReference>
<evidence type="ECO:0000256" key="1">
    <source>
        <dbReference type="ARBA" id="ARBA00001806"/>
    </source>
</evidence>
<dbReference type="InterPro" id="IPR007213">
    <property type="entry name" value="Ppm1/Ppm2/Tcmp"/>
</dbReference>
<dbReference type="SUPFAM" id="SSF51197">
    <property type="entry name" value="Clavaminate synthase-like"/>
    <property type="match status" value="1"/>
</dbReference>
<dbReference type="EMBL" id="AZHF01000004">
    <property type="protein sequence ID" value="OAA76318.1"/>
    <property type="molecule type" value="Genomic_DNA"/>
</dbReference>
<dbReference type="InterPro" id="IPR003347">
    <property type="entry name" value="JmjC_dom"/>
</dbReference>
<evidence type="ECO:0000256" key="9">
    <source>
        <dbReference type="ARBA" id="ARBA00022691"/>
    </source>
</evidence>
<evidence type="ECO:0000256" key="8">
    <source>
        <dbReference type="ARBA" id="ARBA00022679"/>
    </source>
</evidence>
<sequence length="1041" mass="115582">MESEASSVPAPSASVRVQRSQALDDLIMGTNSSSIVSKRSVERLYYPDEPHYFRYFVKKFQRRAPLINRGYWLRLRAIDVIVHQFLSRSAGQRVIINLGCGSDVLPWQSHVRYGDECRDALFIDIDYPDLMHKKRALVLETPQLKELLGPSFEVSKSDKDLVLLKSEKYCQIGCDLRELEALRQVLDTLVDLSNCPVLFVAEVSVTYMDTESADNLLKWASSVGKAEFCLLEQLLPYGRSHPFAQTMLKHFDKLKTPPRSVGHYPTVGDQCERFKSRGWSSVRIWDLWDAWCCGEFVNAQQRASLDDVEPFDEWEEFILFARHYFVLHASAAENLETIHDATSTQTSKSSSSKELEIQFTTIPGSSKRRFGALATLQNAEGRSFGLNVMGLGPNARDGSYDVYSLDGGVACSPVLPLTGPSPRMCFTITELGSYGILLVGGRSSPASAFSDCWLLRNGHDWGWQTTWKLPSPLYRHSALRLNGTSLVLVAGGKTGPSQISEDYFVFNPEKGWLQCKSVGDVPKPSFGSIVCNNPVGSSTGKFSGLLCGGIEKTGLVVEEKYEWTLDMASQQASSLHHLPTITFTSARKDFIPELSIFGANVVDLNGNTLVCGGMGADRRVDGQAMYCLTSSESNVEVAIIKQCLGDAATKPFMIGSSTLYHDGFIIIAGGGATCFSMGTFWETNVYQAPAPTLLKSNQETTAKRLKPTELRFISSHRVVSSTSAQKHGSELGRPDAKARITTIPRISLISTSEFESILRRGQPVVIENLQLGECIEKWTAAYIIDRVGSDKKVVVHECQIETGKMDFNAKNFQYVTENFGNIMARAKNGDRLYLRSLSNDKPTEQPAKLEEDFPGLAMDFVLPEQLRYVKEQLFSSVLRVSGKVNMWLHYDVMANVYAQVVGSKRMILFPPSDVPQLAFAPGASSSSVDVFSSLETPKLARTRPHEAIVRPGDVLFLPPLWLHTATPTTDMSVAVNIFFRDLDSGYAAGRDVYGNRDLAAYEKGRQDVAKIAKQFQQLPEETRKFYLARLADELLQSGEGN</sequence>
<dbReference type="PROSITE" id="PS51184">
    <property type="entry name" value="JMJC"/>
    <property type="match status" value="1"/>
</dbReference>
<organism evidence="17 18">
    <name type="scientific">Akanthomyces lecanii RCEF 1005</name>
    <dbReference type="NCBI Taxonomy" id="1081108"/>
    <lineage>
        <taxon>Eukaryota</taxon>
        <taxon>Fungi</taxon>
        <taxon>Dikarya</taxon>
        <taxon>Ascomycota</taxon>
        <taxon>Pezizomycotina</taxon>
        <taxon>Sordariomycetes</taxon>
        <taxon>Hypocreomycetidae</taxon>
        <taxon>Hypocreales</taxon>
        <taxon>Cordycipitaceae</taxon>
        <taxon>Akanthomyces</taxon>
        <taxon>Cordyceps confragosa</taxon>
    </lineage>
</organism>
<reference evidence="17 18" key="1">
    <citation type="journal article" date="2016" name="Genome Biol. Evol.">
        <title>Divergent and convergent evolution of fungal pathogenicity.</title>
        <authorList>
            <person name="Shang Y."/>
            <person name="Xiao G."/>
            <person name="Zheng P."/>
            <person name="Cen K."/>
            <person name="Zhan S."/>
            <person name="Wang C."/>
        </authorList>
    </citation>
    <scope>NUCLEOTIDE SEQUENCE [LARGE SCALE GENOMIC DNA]</scope>
    <source>
        <strain evidence="17 18">RCEF 1005</strain>
    </source>
</reference>
<dbReference type="AlphaFoldDB" id="A0A162KKI7"/>
<dbReference type="Proteomes" id="UP000076881">
    <property type="component" value="Unassembled WGS sequence"/>
</dbReference>
<evidence type="ECO:0000256" key="5">
    <source>
        <dbReference type="ARBA" id="ARBA00012779"/>
    </source>
</evidence>
<dbReference type="STRING" id="1081108.A0A162KKI7"/>
<dbReference type="SUPFAM" id="SSF53335">
    <property type="entry name" value="S-adenosyl-L-methionine-dependent methyltransferases"/>
    <property type="match status" value="1"/>
</dbReference>
<dbReference type="InterPro" id="IPR015915">
    <property type="entry name" value="Kelch-typ_b-propeller"/>
</dbReference>
<dbReference type="EC" id="2.1.1.290" evidence="5"/>